<protein>
    <submittedName>
        <fullName evidence="2">Uncharacterized protein</fullName>
    </submittedName>
</protein>
<dbReference type="RefSeq" id="WP_118097804.1">
    <property type="nucleotide sequence ID" value="NZ_CATWOB010000014.1"/>
</dbReference>
<evidence type="ECO:0000313" key="2">
    <source>
        <dbReference type="EMBL" id="RGS38696.1"/>
    </source>
</evidence>
<keyword evidence="1" id="KW-0812">Transmembrane</keyword>
<gene>
    <name evidence="2" type="ORF">DWX93_11950</name>
</gene>
<accession>A0A395V4W7</accession>
<feature type="transmembrane region" description="Helical" evidence="1">
    <location>
        <begin position="36"/>
        <end position="56"/>
    </location>
</feature>
<dbReference type="PROSITE" id="PS51257">
    <property type="entry name" value="PROKAR_LIPOPROTEIN"/>
    <property type="match status" value="1"/>
</dbReference>
<keyword evidence="1" id="KW-0472">Membrane</keyword>
<feature type="transmembrane region" description="Helical" evidence="1">
    <location>
        <begin position="63"/>
        <end position="82"/>
    </location>
</feature>
<organism evidence="2 3">
    <name type="scientific">Roseburia hominis</name>
    <dbReference type="NCBI Taxonomy" id="301301"/>
    <lineage>
        <taxon>Bacteria</taxon>
        <taxon>Bacillati</taxon>
        <taxon>Bacillota</taxon>
        <taxon>Clostridia</taxon>
        <taxon>Lachnospirales</taxon>
        <taxon>Lachnospiraceae</taxon>
        <taxon>Roseburia</taxon>
    </lineage>
</organism>
<reference evidence="2 3" key="1">
    <citation type="submission" date="2018-08" db="EMBL/GenBank/DDBJ databases">
        <title>A genome reference for cultivated species of the human gut microbiota.</title>
        <authorList>
            <person name="Zou Y."/>
            <person name="Xue W."/>
            <person name="Luo G."/>
        </authorList>
    </citation>
    <scope>NUCLEOTIDE SEQUENCE [LARGE SCALE GENOMIC DNA]</scope>
    <source>
        <strain evidence="2 3">AF22-12AC</strain>
    </source>
</reference>
<dbReference type="Proteomes" id="UP000266172">
    <property type="component" value="Unassembled WGS sequence"/>
</dbReference>
<name>A0A395V4W7_9FIRM</name>
<sequence length="84" mass="8948">MRRWMKQIMVWLVAAACGFAAALVICRWSGTAFGLFMWPVIAAGAGFVVAGVGFFSTEGKSEILYGICAAACLFCMIVQTAMAV</sequence>
<proteinExistence type="predicted"/>
<evidence type="ECO:0000313" key="3">
    <source>
        <dbReference type="Proteomes" id="UP000266172"/>
    </source>
</evidence>
<dbReference type="EMBL" id="QRVL01000011">
    <property type="protein sequence ID" value="RGS38696.1"/>
    <property type="molecule type" value="Genomic_DNA"/>
</dbReference>
<comment type="caution">
    <text evidence="2">The sequence shown here is derived from an EMBL/GenBank/DDBJ whole genome shotgun (WGS) entry which is preliminary data.</text>
</comment>
<keyword evidence="1" id="KW-1133">Transmembrane helix</keyword>
<dbReference type="AlphaFoldDB" id="A0A395V4W7"/>
<evidence type="ECO:0000256" key="1">
    <source>
        <dbReference type="SAM" id="Phobius"/>
    </source>
</evidence>